<name>A0A1Z4EPY1_9MYCO</name>
<protein>
    <submittedName>
        <fullName evidence="8">ESX-1 secretion system protein EccE1</fullName>
    </submittedName>
</protein>
<sequence>MRSLQLRFTSGHALWAAALAPLCLLLFYRTHYEWAGPALVAVGALVATVAYRGRRITGWVAAMFAWLVRHRRPPQPPSEPDVGATVQPGDHVAVRWQGKELVAIIELIPRPFTPTVIVDGKAQTDDVVDTRLLEQLLSVHCPDLEVDVVSAGYRVGRTAPPEVVSLYQGLIGRDPAPAYRRTWVVLRADPQRARKSARRRANGVTGLARYLVASTTRIADRLAGHGVDAVCARSFDDFDHATEISFDREQWSKIKGHDNFTTAYTAPGGPDVWWSVPADHTITRVRIRSGSAPQSTVLLTTATKPKRPRGFSRVSGGQRAALQGQTRVSGRHWQLPIGSAGVLVGETSSQYSVYMPFDDVDASLNLGDARAFTQFAVRAAAAGGIVTLGPHFQEFATLIGAQIGPEAKVSWPNATTYLGRHAGVDPVILRHNLISTPRHRQLPIRPVTASGEAGYQAALPGRGEGS</sequence>
<evidence type="ECO:0000256" key="4">
    <source>
        <dbReference type="ARBA" id="ARBA00022692"/>
    </source>
</evidence>
<keyword evidence="3" id="KW-1003">Cell membrane</keyword>
<dbReference type="InterPro" id="IPR021368">
    <property type="entry name" value="T7SS_EccE"/>
</dbReference>
<dbReference type="Pfam" id="PF11203">
    <property type="entry name" value="EccE"/>
    <property type="match status" value="1"/>
</dbReference>
<dbReference type="GO" id="GO:0005886">
    <property type="term" value="C:plasma membrane"/>
    <property type="evidence" value="ECO:0007669"/>
    <property type="project" value="UniProtKB-SubCell"/>
</dbReference>
<organism evidence="8 9">
    <name type="scientific">Mycobacterium shigaense</name>
    <dbReference type="NCBI Taxonomy" id="722731"/>
    <lineage>
        <taxon>Bacteria</taxon>
        <taxon>Bacillati</taxon>
        <taxon>Actinomycetota</taxon>
        <taxon>Actinomycetes</taxon>
        <taxon>Mycobacteriales</taxon>
        <taxon>Mycobacteriaceae</taxon>
        <taxon>Mycobacterium</taxon>
        <taxon>Mycobacterium simiae complex</taxon>
    </lineage>
</organism>
<keyword evidence="4" id="KW-0812">Transmembrane</keyword>
<reference evidence="9" key="1">
    <citation type="submission" date="2017-06" db="EMBL/GenBank/DDBJ databases">
        <title>Complete Genome Sequence of Mycobacterium shigaense.</title>
        <authorList>
            <person name="Fukano H."/>
            <person name="Yoshida M."/>
            <person name="Kazumi Y."/>
            <person name="Ogura Y."/>
            <person name="Mitarai S."/>
            <person name="Hayashi T."/>
            <person name="Hoshino Y."/>
        </authorList>
    </citation>
    <scope>NUCLEOTIDE SEQUENCE [LARGE SCALE GENOMIC DNA]</scope>
    <source>
        <strain evidence="9">UN-152</strain>
    </source>
</reference>
<dbReference type="Proteomes" id="UP000217736">
    <property type="component" value="Chromosome"/>
</dbReference>
<dbReference type="RefSeq" id="WP_096443797.1">
    <property type="nucleotide sequence ID" value="NZ_AP018164.1"/>
</dbReference>
<comment type="similarity">
    <text evidence="2">Belongs to the EccE family.</text>
</comment>
<comment type="subcellular location">
    <subcellularLocation>
        <location evidence="1">Cell membrane</location>
    </subcellularLocation>
</comment>
<dbReference type="EMBL" id="AP018164">
    <property type="protein sequence ID" value="BAX95063.1"/>
    <property type="molecule type" value="Genomic_DNA"/>
</dbReference>
<dbReference type="OrthoDB" id="4152590at2"/>
<dbReference type="AlphaFoldDB" id="A0A1Z4EPY1"/>
<evidence type="ECO:0000256" key="2">
    <source>
        <dbReference type="ARBA" id="ARBA00007759"/>
    </source>
</evidence>
<evidence type="ECO:0000259" key="7">
    <source>
        <dbReference type="Pfam" id="PF11203"/>
    </source>
</evidence>
<keyword evidence="5" id="KW-1133">Transmembrane helix</keyword>
<proteinExistence type="inferred from homology"/>
<evidence type="ECO:0000256" key="5">
    <source>
        <dbReference type="ARBA" id="ARBA00022989"/>
    </source>
</evidence>
<feature type="domain" description="Type VII secretion system protein EccE" evidence="7">
    <location>
        <begin position="176"/>
        <end position="265"/>
    </location>
</feature>
<dbReference type="KEGG" id="mshg:MSG_04957"/>
<evidence type="ECO:0000256" key="1">
    <source>
        <dbReference type="ARBA" id="ARBA00004236"/>
    </source>
</evidence>
<keyword evidence="9" id="KW-1185">Reference proteome</keyword>
<gene>
    <name evidence="8" type="primary">eccE1</name>
    <name evidence="8" type="ORF">MSG_04957</name>
</gene>
<evidence type="ECO:0000256" key="3">
    <source>
        <dbReference type="ARBA" id="ARBA00022475"/>
    </source>
</evidence>
<evidence type="ECO:0000313" key="9">
    <source>
        <dbReference type="Proteomes" id="UP000217736"/>
    </source>
</evidence>
<keyword evidence="6" id="KW-0472">Membrane</keyword>
<accession>A0A1Z4EPY1</accession>
<evidence type="ECO:0000256" key="6">
    <source>
        <dbReference type="ARBA" id="ARBA00023136"/>
    </source>
</evidence>
<dbReference type="NCBIfam" id="TIGR03923">
    <property type="entry name" value="T7SS_EccE"/>
    <property type="match status" value="1"/>
</dbReference>
<evidence type="ECO:0000313" key="8">
    <source>
        <dbReference type="EMBL" id="BAX95063.1"/>
    </source>
</evidence>
<dbReference type="InterPro" id="IPR050051">
    <property type="entry name" value="EccE_dom"/>
</dbReference>